<gene>
    <name evidence="9" type="primary">LOC124293005</name>
</gene>
<evidence type="ECO:0000256" key="4">
    <source>
        <dbReference type="SAM" id="MobiDB-lite"/>
    </source>
</evidence>
<evidence type="ECO:0000259" key="7">
    <source>
        <dbReference type="Pfam" id="PF04218"/>
    </source>
</evidence>
<feature type="domain" description="HTH psq-type" evidence="7">
    <location>
        <begin position="11"/>
        <end position="62"/>
    </location>
</feature>
<evidence type="ECO:0000259" key="5">
    <source>
        <dbReference type="Pfam" id="PF03184"/>
    </source>
</evidence>
<sequence>MSSTSSPLTSKRKRHVLTLEQKREILSKLDKGETGASLALAYNVGNATITDIKKNKDKILSFVSTSDGEHGAQKRKALKSAQNPVLDKALSEWFTQRRSLGQPISGPILYSEAAEKFKQNFATIVEEEGYSRDDVYNADETGLNWKSLPTKSLASRRETAAPGFKVSKERITAMTCANAAGTHRLPLLFIGKAKKPRCFKNVTGLPVIYKAQNSAWMDSRLFCDWYTNDFMKNVKEWRKAQHKTGRVLLLLDNAPSHPSAEVLNSLDPDFEVRFLPPNVTSLIQPMDQGVIEKMKRLYRKEVLRRLFMAEENTEDSIVQFAKTINLKHCCYMIADAWASLTERNLKNAWNKLWPPSEETQAEIQEDISNCEQGGINEFVEIFHAIPGFTECDNDDAENWLKDDANDPGYQILTDDQIVSSVLHDEDSDSDDKHSDESVEASKQPSHGEAFGVLETAMEWYEKQPECCQTQLLLLKRLRDLAAKKRASVVKQRKIMNFFPKK</sequence>
<keyword evidence="3" id="KW-0539">Nucleus</keyword>
<dbReference type="InterPro" id="IPR036397">
    <property type="entry name" value="RNaseH_sf"/>
</dbReference>
<evidence type="ECO:0000256" key="2">
    <source>
        <dbReference type="ARBA" id="ARBA00023125"/>
    </source>
</evidence>
<dbReference type="InterPro" id="IPR050863">
    <property type="entry name" value="CenT-Element_Derived"/>
</dbReference>
<comment type="subcellular location">
    <subcellularLocation>
        <location evidence="1">Nucleus</location>
    </subcellularLocation>
</comment>
<feature type="region of interest" description="Disordered" evidence="4">
    <location>
        <begin position="422"/>
        <end position="447"/>
    </location>
</feature>
<reference evidence="9" key="1">
    <citation type="submission" date="2025-08" db="UniProtKB">
        <authorList>
            <consortium name="RefSeq"/>
        </authorList>
    </citation>
    <scope>IDENTIFICATION</scope>
    <source>
        <tissue evidence="9">Thorax and Abdomen</tissue>
    </source>
</reference>
<keyword evidence="2" id="KW-0238">DNA-binding</keyword>
<name>A0ABM3FIL1_NEOLC</name>
<dbReference type="PANTHER" id="PTHR19303:SF16">
    <property type="entry name" value="JERKY PROTEIN HOMOLOG-LIKE"/>
    <property type="match status" value="1"/>
</dbReference>
<dbReference type="PANTHER" id="PTHR19303">
    <property type="entry name" value="TRANSPOSON"/>
    <property type="match status" value="1"/>
</dbReference>
<dbReference type="Pfam" id="PF03221">
    <property type="entry name" value="HTH_Tnp_Tc5"/>
    <property type="match status" value="1"/>
</dbReference>
<proteinExistence type="predicted"/>
<dbReference type="Gene3D" id="1.10.10.60">
    <property type="entry name" value="Homeodomain-like"/>
    <property type="match status" value="1"/>
</dbReference>
<evidence type="ECO:0000256" key="3">
    <source>
        <dbReference type="ARBA" id="ARBA00023242"/>
    </source>
</evidence>
<evidence type="ECO:0000313" key="9">
    <source>
        <dbReference type="RefSeq" id="XP_046587855.1"/>
    </source>
</evidence>
<dbReference type="InterPro" id="IPR009057">
    <property type="entry name" value="Homeodomain-like_sf"/>
</dbReference>
<evidence type="ECO:0000256" key="1">
    <source>
        <dbReference type="ARBA" id="ARBA00004123"/>
    </source>
</evidence>
<dbReference type="Pfam" id="PF04218">
    <property type="entry name" value="CENP-B_N"/>
    <property type="match status" value="1"/>
</dbReference>
<feature type="domain" description="DDE-1" evidence="5">
    <location>
        <begin position="168"/>
        <end position="349"/>
    </location>
</feature>
<keyword evidence="8" id="KW-1185">Reference proteome</keyword>
<dbReference type="InterPro" id="IPR007889">
    <property type="entry name" value="HTH_Psq"/>
</dbReference>
<feature type="domain" description="HTH CENPB-type" evidence="6">
    <location>
        <begin position="83"/>
        <end position="115"/>
    </location>
</feature>
<dbReference type="InterPro" id="IPR004875">
    <property type="entry name" value="DDE_SF_endonuclease_dom"/>
</dbReference>
<dbReference type="GeneID" id="124293005"/>
<evidence type="ECO:0000313" key="8">
    <source>
        <dbReference type="Proteomes" id="UP000829291"/>
    </source>
</evidence>
<dbReference type="InterPro" id="IPR006600">
    <property type="entry name" value="HTH_CenpB_DNA-bd_dom"/>
</dbReference>
<dbReference type="Pfam" id="PF03184">
    <property type="entry name" value="DDE_1"/>
    <property type="match status" value="1"/>
</dbReference>
<organism evidence="8 9">
    <name type="scientific">Neodiprion lecontei</name>
    <name type="common">Redheaded pine sawfly</name>
    <dbReference type="NCBI Taxonomy" id="441921"/>
    <lineage>
        <taxon>Eukaryota</taxon>
        <taxon>Metazoa</taxon>
        <taxon>Ecdysozoa</taxon>
        <taxon>Arthropoda</taxon>
        <taxon>Hexapoda</taxon>
        <taxon>Insecta</taxon>
        <taxon>Pterygota</taxon>
        <taxon>Neoptera</taxon>
        <taxon>Endopterygota</taxon>
        <taxon>Hymenoptera</taxon>
        <taxon>Tenthredinoidea</taxon>
        <taxon>Diprionidae</taxon>
        <taxon>Diprioninae</taxon>
        <taxon>Neodiprion</taxon>
    </lineage>
</organism>
<dbReference type="SUPFAM" id="SSF46689">
    <property type="entry name" value="Homeodomain-like"/>
    <property type="match status" value="1"/>
</dbReference>
<protein>
    <submittedName>
        <fullName evidence="9">Jerky protein homolog-like</fullName>
    </submittedName>
</protein>
<dbReference type="Gene3D" id="3.30.420.10">
    <property type="entry name" value="Ribonuclease H-like superfamily/Ribonuclease H"/>
    <property type="match status" value="1"/>
</dbReference>
<evidence type="ECO:0000259" key="6">
    <source>
        <dbReference type="Pfam" id="PF03221"/>
    </source>
</evidence>
<dbReference type="RefSeq" id="XP_046587855.1">
    <property type="nucleotide sequence ID" value="XM_046731899.1"/>
</dbReference>
<accession>A0ABM3FIL1</accession>
<dbReference type="Proteomes" id="UP000829291">
    <property type="component" value="Chromosome 2"/>
</dbReference>